<reference evidence="10 11" key="1">
    <citation type="journal article" date="2024" name="Int. J. Mol. Sci.">
        <title>Exploration of Alicyclobacillus spp. Genome in Search of Antibiotic Resistance.</title>
        <authorList>
            <person name="Bucka-Kolendo J."/>
            <person name="Kiousi D.E."/>
            <person name="Dekowska A."/>
            <person name="Mikolajczuk-Szczyrba A."/>
            <person name="Karadedos D.M."/>
            <person name="Michael P."/>
            <person name="Galanis A."/>
            <person name="Sokolowska B."/>
        </authorList>
    </citation>
    <scope>NUCLEOTIDE SEQUENCE [LARGE SCALE GENOMIC DNA]</scope>
    <source>
        <strain evidence="10 11">KKP 3000</strain>
    </source>
</reference>
<proteinExistence type="inferred from homology"/>
<comment type="caution">
    <text evidence="10">The sequence shown here is derived from an EMBL/GenBank/DDBJ whole genome shotgun (WGS) entry which is preliminary data.</text>
</comment>
<keyword evidence="6" id="KW-0862">Zinc</keyword>
<name>A0ABV5AB56_9BACL</name>
<comment type="cofactor">
    <cofactor evidence="1">
        <name>Zn(2+)</name>
        <dbReference type="ChEBI" id="CHEBI:29105"/>
    </cofactor>
</comment>
<keyword evidence="7 10" id="KW-0224">Dipeptidase</keyword>
<dbReference type="InterPro" id="IPR050072">
    <property type="entry name" value="Peptidase_M20A"/>
</dbReference>
<evidence type="ECO:0000259" key="9">
    <source>
        <dbReference type="Pfam" id="PF07687"/>
    </source>
</evidence>
<sequence>MFKDFVEQHRDTMISTLQDLLRIESVKGHPVPDGPFGTGPAQALSYMLKLAYDRGFVTKNVDGFAGHVEYGEGDEYIAVVSHLDVVPAGDGWRHPPYGAEIDQGKVYARGAIDDKGPAMSTLWALFAMKEMGIQPKRKIRVIFGLDEESDWQCMEHYFRYEPKPIGGFTPDASFPLIYAEKGLATLRIDVAADAESMSAQVLKFEGGERFNMVPAHALAEVDCHSSTAANEFALKIRKSAKDAQIDAAVETEDSIVRIRVEGVSAHASRPAAGVNAVVHLAHLLGMGTVSNSSMWRTVGSWDTAGRALGIDAEDDETGPLTANLGRAELVDGTYQFYINIRFPIRMTVDQLLQGAQTYLSDKWQVSIVEHMPPLYVDPASPLVQTLMGVYAAHFEDDATPISIGGATYARAIPNAVAFGALFPEREDFAHRVDENWALDDFLTCVEIYAEAMTQLANTL</sequence>
<dbReference type="Gene3D" id="3.40.630.10">
    <property type="entry name" value="Zn peptidases"/>
    <property type="match status" value="1"/>
</dbReference>
<feature type="domain" description="Peptidase M20 dimerisation" evidence="9">
    <location>
        <begin position="256"/>
        <end position="361"/>
    </location>
</feature>
<evidence type="ECO:0000256" key="5">
    <source>
        <dbReference type="ARBA" id="ARBA00022801"/>
    </source>
</evidence>
<keyword evidence="11" id="KW-1185">Reference proteome</keyword>
<dbReference type="SUPFAM" id="SSF55031">
    <property type="entry name" value="Bacterial exopeptidase dimerisation domain"/>
    <property type="match status" value="1"/>
</dbReference>
<dbReference type="Pfam" id="PF07687">
    <property type="entry name" value="M20_dimer"/>
    <property type="match status" value="1"/>
</dbReference>
<keyword evidence="5 10" id="KW-0378">Hydrolase</keyword>
<evidence type="ECO:0000256" key="1">
    <source>
        <dbReference type="ARBA" id="ARBA00001947"/>
    </source>
</evidence>
<dbReference type="NCBIfam" id="NF005591">
    <property type="entry name" value="PRK07318.1"/>
    <property type="match status" value="1"/>
</dbReference>
<dbReference type="Proteomes" id="UP001579974">
    <property type="component" value="Unassembled WGS sequence"/>
</dbReference>
<dbReference type="InterPro" id="IPR001261">
    <property type="entry name" value="ArgE/DapE_CS"/>
</dbReference>
<dbReference type="PANTHER" id="PTHR43808">
    <property type="entry name" value="ACETYLORNITHINE DEACETYLASE"/>
    <property type="match status" value="1"/>
</dbReference>
<comment type="similarity">
    <text evidence="2">Belongs to the peptidase M20A family.</text>
</comment>
<keyword evidence="4" id="KW-0479">Metal-binding</keyword>
<evidence type="ECO:0000313" key="11">
    <source>
        <dbReference type="Proteomes" id="UP001579974"/>
    </source>
</evidence>
<dbReference type="SUPFAM" id="SSF53187">
    <property type="entry name" value="Zn-dependent exopeptidases"/>
    <property type="match status" value="1"/>
</dbReference>
<dbReference type="EC" id="3.4.13.-" evidence="10"/>
<dbReference type="PROSITE" id="PS00759">
    <property type="entry name" value="ARGE_DAPE_CPG2_2"/>
    <property type="match status" value="1"/>
</dbReference>
<evidence type="ECO:0000256" key="3">
    <source>
        <dbReference type="ARBA" id="ARBA00022670"/>
    </source>
</evidence>
<evidence type="ECO:0000313" key="10">
    <source>
        <dbReference type="EMBL" id="MFB5189431.1"/>
    </source>
</evidence>
<gene>
    <name evidence="10" type="primary">pepV</name>
    <name evidence="10" type="ORF">KKP3000_002439</name>
</gene>
<evidence type="ECO:0000256" key="8">
    <source>
        <dbReference type="ARBA" id="ARBA00023049"/>
    </source>
</evidence>
<dbReference type="InterPro" id="IPR002933">
    <property type="entry name" value="Peptidase_M20"/>
</dbReference>
<dbReference type="Gene3D" id="3.30.70.360">
    <property type="match status" value="2"/>
</dbReference>
<dbReference type="PROSITE" id="PS00758">
    <property type="entry name" value="ARGE_DAPE_CPG2_1"/>
    <property type="match status" value="1"/>
</dbReference>
<keyword evidence="3" id="KW-0645">Protease</keyword>
<evidence type="ECO:0000256" key="6">
    <source>
        <dbReference type="ARBA" id="ARBA00022833"/>
    </source>
</evidence>
<dbReference type="GO" id="GO:0016805">
    <property type="term" value="F:dipeptidase activity"/>
    <property type="evidence" value="ECO:0007669"/>
    <property type="project" value="UniProtKB-KW"/>
</dbReference>
<evidence type="ECO:0000256" key="7">
    <source>
        <dbReference type="ARBA" id="ARBA00022997"/>
    </source>
</evidence>
<dbReference type="Pfam" id="PF01546">
    <property type="entry name" value="Peptidase_M20"/>
    <property type="match status" value="1"/>
</dbReference>
<protein>
    <submittedName>
        <fullName evidence="10">Dipeptidase PepV</fullName>
        <ecNumber evidence="10">3.4.13.-</ecNumber>
    </submittedName>
</protein>
<dbReference type="PANTHER" id="PTHR43808:SF31">
    <property type="entry name" value="N-ACETYL-L-CITRULLINE DEACETYLASE"/>
    <property type="match status" value="1"/>
</dbReference>
<keyword evidence="8" id="KW-0482">Metalloprotease</keyword>
<evidence type="ECO:0000256" key="2">
    <source>
        <dbReference type="ARBA" id="ARBA00006247"/>
    </source>
</evidence>
<dbReference type="InterPro" id="IPR010964">
    <property type="entry name" value="M20A_pepV-rel"/>
</dbReference>
<dbReference type="NCBIfam" id="TIGR01887">
    <property type="entry name" value="dipeptidaselike"/>
    <property type="match status" value="1"/>
</dbReference>
<dbReference type="InterPro" id="IPR036264">
    <property type="entry name" value="Bact_exopeptidase_dim_dom"/>
</dbReference>
<dbReference type="InterPro" id="IPR011650">
    <property type="entry name" value="Peptidase_M20_dimer"/>
</dbReference>
<dbReference type="EMBL" id="JBDXSU010000002">
    <property type="protein sequence ID" value="MFB5189431.1"/>
    <property type="molecule type" value="Genomic_DNA"/>
</dbReference>
<evidence type="ECO:0000256" key="4">
    <source>
        <dbReference type="ARBA" id="ARBA00022723"/>
    </source>
</evidence>
<dbReference type="RefSeq" id="WP_275476681.1">
    <property type="nucleotide sequence ID" value="NZ_CP162940.1"/>
</dbReference>
<accession>A0ABV5AB56</accession>
<organism evidence="10 11">
    <name type="scientific">Alicyclobacillus fastidiosus</name>
    <dbReference type="NCBI Taxonomy" id="392011"/>
    <lineage>
        <taxon>Bacteria</taxon>
        <taxon>Bacillati</taxon>
        <taxon>Bacillota</taxon>
        <taxon>Bacilli</taxon>
        <taxon>Bacillales</taxon>
        <taxon>Alicyclobacillaceae</taxon>
        <taxon>Alicyclobacillus</taxon>
    </lineage>
</organism>